<dbReference type="NCBIfam" id="TIGR00675">
    <property type="entry name" value="dcm"/>
    <property type="match status" value="1"/>
</dbReference>
<dbReference type="InterPro" id="IPR029063">
    <property type="entry name" value="SAM-dependent_MTases_sf"/>
</dbReference>
<dbReference type="Proteomes" id="UP001385848">
    <property type="component" value="Unassembled WGS sequence"/>
</dbReference>
<dbReference type="AlphaFoldDB" id="A0A558JL96"/>
<dbReference type="Gene3D" id="3.90.120.10">
    <property type="entry name" value="DNA Methylase, subunit A, domain 2"/>
    <property type="match status" value="1"/>
</dbReference>
<comment type="caution">
    <text evidence="8">The sequence shown here is derived from an EMBL/GenBank/DDBJ whole genome shotgun (WGS) entry which is preliminary data.</text>
</comment>
<dbReference type="PRINTS" id="PR00105">
    <property type="entry name" value="C5METTRFRASE"/>
</dbReference>
<keyword evidence="11" id="KW-1185">Reference proteome</keyword>
<dbReference type="Gene3D" id="3.40.50.150">
    <property type="entry name" value="Vaccinia Virus protein VP39"/>
    <property type="match status" value="1"/>
</dbReference>
<evidence type="ECO:0000256" key="4">
    <source>
        <dbReference type="ARBA" id="ARBA00022691"/>
    </source>
</evidence>
<keyword evidence="4 6" id="KW-0949">S-adenosyl-L-methionine</keyword>
<dbReference type="CDD" id="cd00315">
    <property type="entry name" value="Cyt_C5_DNA_methylase"/>
    <property type="match status" value="1"/>
</dbReference>
<evidence type="ECO:0000313" key="8">
    <source>
        <dbReference type="EMBL" id="KAA9320518.1"/>
    </source>
</evidence>
<dbReference type="GO" id="GO:0009307">
    <property type="term" value="P:DNA restriction-modification system"/>
    <property type="evidence" value="ECO:0007669"/>
    <property type="project" value="UniProtKB-KW"/>
</dbReference>
<proteinExistence type="inferred from homology"/>
<dbReference type="Proteomes" id="UP000327236">
    <property type="component" value="Unassembled WGS sequence"/>
</dbReference>
<dbReference type="EMBL" id="VYWW01000045">
    <property type="protein sequence ID" value="KAA9320518.1"/>
    <property type="molecule type" value="Genomic_DNA"/>
</dbReference>
<dbReference type="Pfam" id="PF00145">
    <property type="entry name" value="DNA_methylase"/>
    <property type="match status" value="2"/>
</dbReference>
<evidence type="ECO:0000256" key="1">
    <source>
        <dbReference type="ARBA" id="ARBA00011975"/>
    </source>
</evidence>
<evidence type="ECO:0000256" key="2">
    <source>
        <dbReference type="ARBA" id="ARBA00022603"/>
    </source>
</evidence>
<dbReference type="EC" id="2.1.1.37" evidence="1"/>
<keyword evidence="3 6" id="KW-0808">Transferase</keyword>
<evidence type="ECO:0000256" key="6">
    <source>
        <dbReference type="PROSITE-ProRule" id="PRU01016"/>
    </source>
</evidence>
<sequence>MKFLDLFSGVGGFRTGLEAAGHKCVGFIEFDKFARKSYQAIYDTKDEFTKNDIRTTKGSELPDAGIWCFGFPCQDISIAGRKKGFKGKRSSLFFEVIRLLQERIENQQTLPKYLLIENVKNLLSIDDGWAFARVQFALDKVGYDSEWTILQSSEVVPQNRERIYIIGRLRKECTSQIFPIQRQSKSFVKSRIKQIGNYCRTGSFNGNPQVGRVYDPTGIAPTLNTMQGGNRQPNILVKRCSDLAIRKLTPLECWRLQGFTDDQFYKAKNAGLSDRQLYKQAGNAVTTKVVEEIGKQLL</sequence>
<dbReference type="PANTHER" id="PTHR46098:SF1">
    <property type="entry name" value="TRNA (CYTOSINE(38)-C(5))-METHYLTRANSFERASE"/>
    <property type="match status" value="1"/>
</dbReference>
<dbReference type="GO" id="GO:0003886">
    <property type="term" value="F:DNA (cytosine-5-)-methyltransferase activity"/>
    <property type="evidence" value="ECO:0007669"/>
    <property type="project" value="UniProtKB-EC"/>
</dbReference>
<dbReference type="GO" id="GO:0032259">
    <property type="term" value="P:methylation"/>
    <property type="evidence" value="ECO:0007669"/>
    <property type="project" value="UniProtKB-KW"/>
</dbReference>
<dbReference type="SUPFAM" id="SSF53335">
    <property type="entry name" value="S-adenosyl-L-methionine-dependent methyltransferases"/>
    <property type="match status" value="1"/>
</dbReference>
<protein>
    <recommendedName>
        <fullName evidence="1">DNA (cytosine-5-)-methyltransferase</fullName>
        <ecNumber evidence="1">2.1.1.37</ecNumber>
    </recommendedName>
</protein>
<keyword evidence="5" id="KW-0680">Restriction system</keyword>
<evidence type="ECO:0000256" key="3">
    <source>
        <dbReference type="ARBA" id="ARBA00022679"/>
    </source>
</evidence>
<reference evidence="9 11" key="2">
    <citation type="submission" date="2024-04" db="EMBL/GenBank/DDBJ databases">
        <title>Three lactobacilli isolated from voided urine samples from females with type 2 diabetes.</title>
        <authorList>
            <person name="Kula A."/>
            <person name="Stegman N."/>
            <person name="Putonti C."/>
        </authorList>
    </citation>
    <scope>NUCLEOTIDE SEQUENCE [LARGE SCALE GENOMIC DNA]</scope>
    <source>
        <strain evidence="9 11">1855</strain>
    </source>
</reference>
<evidence type="ECO:0000313" key="9">
    <source>
        <dbReference type="EMBL" id="MEL0564417.1"/>
    </source>
</evidence>
<name>A0A558JL96_LACJE</name>
<evidence type="ECO:0000256" key="7">
    <source>
        <dbReference type="RuleBase" id="RU000416"/>
    </source>
</evidence>
<evidence type="ECO:0000256" key="5">
    <source>
        <dbReference type="ARBA" id="ARBA00022747"/>
    </source>
</evidence>
<dbReference type="PANTHER" id="PTHR46098">
    <property type="entry name" value="TRNA (CYTOSINE(38)-C(5))-METHYLTRANSFERASE"/>
    <property type="match status" value="1"/>
</dbReference>
<evidence type="ECO:0000313" key="11">
    <source>
        <dbReference type="Proteomes" id="UP001385848"/>
    </source>
</evidence>
<evidence type="ECO:0000313" key="10">
    <source>
        <dbReference type="Proteomes" id="UP000327236"/>
    </source>
</evidence>
<dbReference type="RefSeq" id="WP_006588517.1">
    <property type="nucleotide sequence ID" value="NZ_CATOUX010000011.1"/>
</dbReference>
<dbReference type="EMBL" id="JBBVUL010000001">
    <property type="protein sequence ID" value="MEL0564417.1"/>
    <property type="molecule type" value="Genomic_DNA"/>
</dbReference>
<organism evidence="8 10">
    <name type="scientific">Lactobacillus jensenii</name>
    <dbReference type="NCBI Taxonomy" id="109790"/>
    <lineage>
        <taxon>Bacteria</taxon>
        <taxon>Bacillati</taxon>
        <taxon>Bacillota</taxon>
        <taxon>Bacilli</taxon>
        <taxon>Lactobacillales</taxon>
        <taxon>Lactobacillaceae</taxon>
        <taxon>Lactobacillus</taxon>
    </lineage>
</organism>
<feature type="active site" evidence="6">
    <location>
        <position position="73"/>
    </location>
</feature>
<dbReference type="PROSITE" id="PS51679">
    <property type="entry name" value="SAM_MT_C5"/>
    <property type="match status" value="1"/>
</dbReference>
<comment type="similarity">
    <text evidence="6 7">Belongs to the class I-like SAM-binding methyltransferase superfamily. C5-methyltransferase family.</text>
</comment>
<dbReference type="InterPro" id="IPR001525">
    <property type="entry name" value="C5_MeTfrase"/>
</dbReference>
<dbReference type="OrthoDB" id="9813719at2"/>
<gene>
    <name evidence="9" type="ORF">AAC431_00560</name>
    <name evidence="8" type="ORF">F6H94_07895</name>
</gene>
<reference evidence="8 10" key="1">
    <citation type="submission" date="2019-09" db="EMBL/GenBank/DDBJ databases">
        <title>Draft genome sequence assemblies of isolates from the urinary tract.</title>
        <authorList>
            <person name="Mores C.R."/>
            <person name="Putonti C."/>
            <person name="Wolfe A.J."/>
        </authorList>
    </citation>
    <scope>NUCLEOTIDE SEQUENCE [LARGE SCALE GENOMIC DNA]</scope>
    <source>
        <strain evidence="8 10">UMB246</strain>
    </source>
</reference>
<dbReference type="InterPro" id="IPR050750">
    <property type="entry name" value="C5-MTase"/>
</dbReference>
<keyword evidence="2 6" id="KW-0489">Methyltransferase</keyword>
<accession>A0A558JL96</accession>